<reference evidence="1 2" key="1">
    <citation type="submission" date="2007-03" db="EMBL/GenBank/DDBJ databases">
        <authorList>
            <person name="Heidelberg J."/>
        </authorList>
    </citation>
    <scope>NUCLEOTIDE SEQUENCE [LARGE SCALE GENOMIC DNA]</scope>
    <source>
        <strain evidence="2">ATCC 39541 / Classical Ogawa 395 / O395</strain>
    </source>
</reference>
<dbReference type="EMBL" id="CP000627">
    <property type="protein sequence ID" value="ABQ19882.1"/>
    <property type="molecule type" value="Genomic_DNA"/>
</dbReference>
<dbReference type="Proteomes" id="UP000000249">
    <property type="component" value="Chromosome 1"/>
</dbReference>
<name>A0A0H3AHI4_VIBC3</name>
<evidence type="ECO:0000313" key="2">
    <source>
        <dbReference type="Proteomes" id="UP000000249"/>
    </source>
</evidence>
<evidence type="ECO:0000313" key="1">
    <source>
        <dbReference type="EMBL" id="ABQ19882.1"/>
    </source>
</evidence>
<dbReference type="AlphaFoldDB" id="A0A0H3AHI4"/>
<gene>
    <name evidence="1" type="ordered locus">VC0395_A0073</name>
</gene>
<dbReference type="KEGG" id="vco:VC0395_A0073"/>
<organism evidence="1 2">
    <name type="scientific">Vibrio cholerae serotype O1 (strain ATCC 39541 / Classical Ogawa 395 / O395)</name>
    <dbReference type="NCBI Taxonomy" id="345073"/>
    <lineage>
        <taxon>Bacteria</taxon>
        <taxon>Pseudomonadati</taxon>
        <taxon>Pseudomonadota</taxon>
        <taxon>Gammaproteobacteria</taxon>
        <taxon>Vibrionales</taxon>
        <taxon>Vibrionaceae</taxon>
        <taxon>Vibrio</taxon>
    </lineage>
</organism>
<sequence length="44" mass="5644">MLIERNFIWSTKWFNWRKYRLSQLAAWFYFGDDQTLFDMYVKQV</sequence>
<dbReference type="PATRIC" id="fig|345073.21.peg.552"/>
<protein>
    <submittedName>
        <fullName evidence="1">Uncharacterized protein</fullName>
    </submittedName>
</protein>
<accession>A0A0H3AHI4</accession>
<dbReference type="KEGG" id="vcr:VC395_0563"/>
<proteinExistence type="predicted"/>